<evidence type="ECO:0000313" key="3">
    <source>
        <dbReference type="Proteomes" id="UP000195569"/>
    </source>
</evidence>
<name>A0A1N7SIY2_9BURK</name>
<dbReference type="AlphaFoldDB" id="A0A1N7SIY2"/>
<accession>A0A1N7SIY2</accession>
<sequence length="107" mass="12003">MLKYLTFMVVSLSPNQTLNITTHRGLWSGGFRRTIQIDETKMAAVIPRSPRLLSKRRENARSSARPCVEECGVGQNNEWRRPSPSSHFSLGVGGHVQKRVAQKSAQL</sequence>
<dbReference type="Proteomes" id="UP000195569">
    <property type="component" value="Unassembled WGS sequence"/>
</dbReference>
<evidence type="ECO:0000313" key="2">
    <source>
        <dbReference type="EMBL" id="SIT47379.1"/>
    </source>
</evidence>
<gene>
    <name evidence="2" type="ORF">BN2476_560134</name>
</gene>
<protein>
    <submittedName>
        <fullName evidence="2">Uncharacterized protein</fullName>
    </submittedName>
</protein>
<organism evidence="2 3">
    <name type="scientific">Paraburkholderia piptadeniae</name>
    <dbReference type="NCBI Taxonomy" id="1701573"/>
    <lineage>
        <taxon>Bacteria</taxon>
        <taxon>Pseudomonadati</taxon>
        <taxon>Pseudomonadota</taxon>
        <taxon>Betaproteobacteria</taxon>
        <taxon>Burkholderiales</taxon>
        <taxon>Burkholderiaceae</taxon>
        <taxon>Paraburkholderia</taxon>
    </lineage>
</organism>
<keyword evidence="3" id="KW-1185">Reference proteome</keyword>
<dbReference type="EMBL" id="CYGY02000056">
    <property type="protein sequence ID" value="SIT47379.1"/>
    <property type="molecule type" value="Genomic_DNA"/>
</dbReference>
<proteinExistence type="predicted"/>
<feature type="region of interest" description="Disordered" evidence="1">
    <location>
        <begin position="74"/>
        <end position="94"/>
    </location>
</feature>
<comment type="caution">
    <text evidence="2">The sequence shown here is derived from an EMBL/GenBank/DDBJ whole genome shotgun (WGS) entry which is preliminary data.</text>
</comment>
<evidence type="ECO:0000256" key="1">
    <source>
        <dbReference type="SAM" id="MobiDB-lite"/>
    </source>
</evidence>
<reference evidence="2" key="1">
    <citation type="submission" date="2016-12" db="EMBL/GenBank/DDBJ databases">
        <authorList>
            <person name="Moulin L."/>
        </authorList>
    </citation>
    <scope>NUCLEOTIDE SEQUENCE [LARGE SCALE GENOMIC DNA]</scope>
    <source>
        <strain evidence="2">STM 7183</strain>
    </source>
</reference>